<dbReference type="AlphaFoldDB" id="A0A2P9AM75"/>
<name>A0A2P9AM75_9HYPH</name>
<organism evidence="1 2">
    <name type="scientific">Mesorhizobium delmotii</name>
    <dbReference type="NCBI Taxonomy" id="1631247"/>
    <lineage>
        <taxon>Bacteria</taxon>
        <taxon>Pseudomonadati</taxon>
        <taxon>Pseudomonadota</taxon>
        <taxon>Alphaproteobacteria</taxon>
        <taxon>Hyphomicrobiales</taxon>
        <taxon>Phyllobacteriaceae</taxon>
        <taxon>Mesorhizobium</taxon>
    </lineage>
</organism>
<evidence type="ECO:0000313" key="1">
    <source>
        <dbReference type="EMBL" id="SJM32241.1"/>
    </source>
</evidence>
<reference evidence="2" key="1">
    <citation type="submission" date="2016-12" db="EMBL/GenBank/DDBJ databases">
        <authorList>
            <person name="Brunel B."/>
        </authorList>
    </citation>
    <scope>NUCLEOTIDE SEQUENCE [LARGE SCALE GENOMIC DNA]</scope>
</reference>
<accession>A0A2P9AM75</accession>
<proteinExistence type="predicted"/>
<keyword evidence="2" id="KW-1185">Reference proteome</keyword>
<dbReference type="EMBL" id="FUIG01000033">
    <property type="protein sequence ID" value="SJM32241.1"/>
    <property type="molecule type" value="Genomic_DNA"/>
</dbReference>
<evidence type="ECO:0000313" key="2">
    <source>
        <dbReference type="Proteomes" id="UP000245698"/>
    </source>
</evidence>
<protein>
    <submittedName>
        <fullName evidence="1">Uncharacterized protein</fullName>
    </submittedName>
</protein>
<sequence>MGTGAVYLDPYLGALLERRPLAEQARNFLAGTVDLGKDFRTCGFLKVSVDRGHIGW</sequence>
<gene>
    <name evidence="1" type="ORF">BQ8482_260005</name>
</gene>
<dbReference type="Proteomes" id="UP000245698">
    <property type="component" value="Unassembled WGS sequence"/>
</dbReference>